<evidence type="ECO:0000256" key="1">
    <source>
        <dbReference type="SAM" id="SignalP"/>
    </source>
</evidence>
<protein>
    <submittedName>
        <fullName evidence="2">Uncharacterized protein</fullName>
    </submittedName>
</protein>
<evidence type="ECO:0000313" key="2">
    <source>
        <dbReference type="EMBL" id="JAD93123.1"/>
    </source>
</evidence>
<reference evidence="2" key="2">
    <citation type="journal article" date="2015" name="Data Brief">
        <title>Shoot transcriptome of the giant reed, Arundo donax.</title>
        <authorList>
            <person name="Barrero R.A."/>
            <person name="Guerrero F.D."/>
            <person name="Moolhuijzen P."/>
            <person name="Goolsby J.A."/>
            <person name="Tidwell J."/>
            <person name="Bellgard S.E."/>
            <person name="Bellgard M.I."/>
        </authorList>
    </citation>
    <scope>NUCLEOTIDE SEQUENCE</scope>
    <source>
        <tissue evidence="2">Shoot tissue taken approximately 20 cm above the soil surface</tissue>
    </source>
</reference>
<keyword evidence="1" id="KW-0732">Signal</keyword>
<feature type="chain" id="PRO_5002046724" evidence="1">
    <location>
        <begin position="19"/>
        <end position="104"/>
    </location>
</feature>
<dbReference type="EMBL" id="GBRH01204772">
    <property type="protein sequence ID" value="JAD93123.1"/>
    <property type="molecule type" value="Transcribed_RNA"/>
</dbReference>
<dbReference type="AlphaFoldDB" id="A0A0A9E297"/>
<reference evidence="2" key="1">
    <citation type="submission" date="2014-09" db="EMBL/GenBank/DDBJ databases">
        <authorList>
            <person name="Magalhaes I.L.F."/>
            <person name="Oliveira U."/>
            <person name="Santos F.R."/>
            <person name="Vidigal T.H.D.A."/>
            <person name="Brescovit A.D."/>
            <person name="Santos A.J."/>
        </authorList>
    </citation>
    <scope>NUCLEOTIDE SEQUENCE</scope>
    <source>
        <tissue evidence="2">Shoot tissue taken approximately 20 cm above the soil surface</tissue>
    </source>
</reference>
<name>A0A0A9E297_ARUDO</name>
<proteinExistence type="predicted"/>
<organism evidence="2">
    <name type="scientific">Arundo donax</name>
    <name type="common">Giant reed</name>
    <name type="synonym">Donax arundinaceus</name>
    <dbReference type="NCBI Taxonomy" id="35708"/>
    <lineage>
        <taxon>Eukaryota</taxon>
        <taxon>Viridiplantae</taxon>
        <taxon>Streptophyta</taxon>
        <taxon>Embryophyta</taxon>
        <taxon>Tracheophyta</taxon>
        <taxon>Spermatophyta</taxon>
        <taxon>Magnoliopsida</taxon>
        <taxon>Liliopsida</taxon>
        <taxon>Poales</taxon>
        <taxon>Poaceae</taxon>
        <taxon>PACMAD clade</taxon>
        <taxon>Arundinoideae</taxon>
        <taxon>Arundineae</taxon>
        <taxon>Arundo</taxon>
    </lineage>
</organism>
<sequence>MTFLLSFLFSIFFLNFLGRNCPLPLYSAQSVWDWINPIGPFSPPSLLLTNRGRIGLSLCAGGGRVRAVRRGPGWQLGWRAEGAAVRGSLGGGEYEDGLQRLGGE</sequence>
<feature type="signal peptide" evidence="1">
    <location>
        <begin position="1"/>
        <end position="18"/>
    </location>
</feature>
<accession>A0A0A9E297</accession>